<gene>
    <name evidence="2" type="ORF">GCM10007884_01630</name>
    <name evidence="3" type="ORF">GGR33_001824</name>
</gene>
<evidence type="ECO:0000313" key="4">
    <source>
        <dbReference type="Proteomes" id="UP000517759"/>
    </source>
</evidence>
<reference evidence="2" key="4">
    <citation type="submission" date="2023-01" db="EMBL/GenBank/DDBJ databases">
        <title>Draft genome sequence of Methylobacterium brachythecii strain NBRC 107710.</title>
        <authorList>
            <person name="Sun Q."/>
            <person name="Mori K."/>
        </authorList>
    </citation>
    <scope>NUCLEOTIDE SEQUENCE</scope>
    <source>
        <strain evidence="2">NBRC 107710</strain>
    </source>
</reference>
<evidence type="ECO:0000313" key="5">
    <source>
        <dbReference type="Proteomes" id="UP001156881"/>
    </source>
</evidence>
<evidence type="ECO:0000313" key="2">
    <source>
        <dbReference type="EMBL" id="GLS42178.1"/>
    </source>
</evidence>
<reference evidence="2" key="1">
    <citation type="journal article" date="2014" name="Int. J. Syst. Evol. Microbiol.">
        <title>Complete genome of a new Firmicutes species belonging to the dominant human colonic microbiota ('Ruminococcus bicirculans') reveals two chromosomes and a selective capacity to utilize plant glucans.</title>
        <authorList>
            <consortium name="NISC Comparative Sequencing Program"/>
            <person name="Wegmann U."/>
            <person name="Louis P."/>
            <person name="Goesmann A."/>
            <person name="Henrissat B."/>
            <person name="Duncan S.H."/>
            <person name="Flint H.J."/>
        </authorList>
    </citation>
    <scope>NUCLEOTIDE SEQUENCE</scope>
    <source>
        <strain evidence="2">NBRC 107710</strain>
    </source>
</reference>
<organism evidence="3 4">
    <name type="scientific">Methylobacterium brachythecii</name>
    <dbReference type="NCBI Taxonomy" id="1176177"/>
    <lineage>
        <taxon>Bacteria</taxon>
        <taxon>Pseudomonadati</taxon>
        <taxon>Pseudomonadota</taxon>
        <taxon>Alphaproteobacteria</taxon>
        <taxon>Hyphomicrobiales</taxon>
        <taxon>Methylobacteriaceae</taxon>
        <taxon>Methylobacterium</taxon>
    </lineage>
</organism>
<dbReference type="EMBL" id="JACIDN010000003">
    <property type="protein sequence ID" value="MBB3902329.1"/>
    <property type="molecule type" value="Genomic_DNA"/>
</dbReference>
<dbReference type="GO" id="GO:0007165">
    <property type="term" value="P:signal transduction"/>
    <property type="evidence" value="ECO:0007669"/>
    <property type="project" value="InterPro"/>
</dbReference>
<dbReference type="Pfam" id="PF01584">
    <property type="entry name" value="CheW"/>
    <property type="match status" value="1"/>
</dbReference>
<reference evidence="3 4" key="3">
    <citation type="submission" date="2020-08" db="EMBL/GenBank/DDBJ databases">
        <title>Genomic Encyclopedia of Type Strains, Phase IV (KMG-IV): sequencing the most valuable type-strain genomes for metagenomic binning, comparative biology and taxonomic classification.</title>
        <authorList>
            <person name="Goeker M."/>
        </authorList>
    </citation>
    <scope>NUCLEOTIDE SEQUENCE [LARGE SCALE GENOMIC DNA]</scope>
    <source>
        <strain evidence="3 4">DSM 24105</strain>
    </source>
</reference>
<accession>A0A7W6F6G2</accession>
<dbReference type="Gene3D" id="2.40.50.180">
    <property type="entry name" value="CheA-289, Domain 4"/>
    <property type="match status" value="1"/>
</dbReference>
<evidence type="ECO:0000313" key="3">
    <source>
        <dbReference type="EMBL" id="MBB3902329.1"/>
    </source>
</evidence>
<dbReference type="GO" id="GO:0006935">
    <property type="term" value="P:chemotaxis"/>
    <property type="evidence" value="ECO:0007669"/>
    <property type="project" value="InterPro"/>
</dbReference>
<feature type="domain" description="CheW-like" evidence="1">
    <location>
        <begin position="31"/>
        <end position="180"/>
    </location>
</feature>
<dbReference type="PROSITE" id="PS50851">
    <property type="entry name" value="CHEW"/>
    <property type="match status" value="1"/>
</dbReference>
<protein>
    <submittedName>
        <fullName evidence="3">Purine-binding chemotaxis protein CheW</fullName>
    </submittedName>
</protein>
<dbReference type="Proteomes" id="UP001156881">
    <property type="component" value="Unassembled WGS sequence"/>
</dbReference>
<evidence type="ECO:0000259" key="1">
    <source>
        <dbReference type="PROSITE" id="PS50851"/>
    </source>
</evidence>
<dbReference type="EMBL" id="BSPG01000001">
    <property type="protein sequence ID" value="GLS42178.1"/>
    <property type="molecule type" value="Genomic_DNA"/>
</dbReference>
<dbReference type="Proteomes" id="UP000517759">
    <property type="component" value="Unassembled WGS sequence"/>
</dbReference>
<dbReference type="AlphaFoldDB" id="A0A7W6F6G2"/>
<reference evidence="5" key="2">
    <citation type="journal article" date="2019" name="Int. J. Syst. Evol. Microbiol.">
        <title>The Global Catalogue of Microorganisms (GCM) 10K type strain sequencing project: providing services to taxonomists for standard genome sequencing and annotation.</title>
        <authorList>
            <consortium name="The Broad Institute Genomics Platform"/>
            <consortium name="The Broad Institute Genome Sequencing Center for Infectious Disease"/>
            <person name="Wu L."/>
            <person name="Ma J."/>
        </authorList>
    </citation>
    <scope>NUCLEOTIDE SEQUENCE [LARGE SCALE GENOMIC DNA]</scope>
    <source>
        <strain evidence="5">NBRC 107710</strain>
    </source>
</reference>
<keyword evidence="5" id="KW-1185">Reference proteome</keyword>
<dbReference type="InterPro" id="IPR036061">
    <property type="entry name" value="CheW-like_dom_sf"/>
</dbReference>
<dbReference type="InterPro" id="IPR002545">
    <property type="entry name" value="CheW-lke_dom"/>
</dbReference>
<name>A0A7W6F6G2_9HYPH</name>
<dbReference type="SMART" id="SM00260">
    <property type="entry name" value="CheW"/>
    <property type="match status" value="1"/>
</dbReference>
<proteinExistence type="predicted"/>
<dbReference type="RefSeq" id="WP_183504151.1">
    <property type="nucleotide sequence ID" value="NZ_BSPG01000001.1"/>
</dbReference>
<dbReference type="SUPFAM" id="SSF50341">
    <property type="entry name" value="CheW-like"/>
    <property type="match status" value="1"/>
</dbReference>
<dbReference type="Gene3D" id="2.30.30.40">
    <property type="entry name" value="SH3 Domains"/>
    <property type="match status" value="1"/>
</dbReference>
<comment type="caution">
    <text evidence="3">The sequence shown here is derived from an EMBL/GenBank/DDBJ whole genome shotgun (WGS) entry which is preliminary data.</text>
</comment>
<sequence>MNETELYRSLLDERSAALAARGRVAREVAEHRDYLVCALSTERYGIALGAIATVLPERPCTVLPGAPAALRGIISHAGIIVSVIDLGLALGGTRGGGAGQSGHLLRLRTDGPALALAVDRVIRLASIEADAITASPAAGPHPGLGAEAVSGYAPAGSENDGVAGGFAIVDLPRLLRPFLP</sequence>